<evidence type="ECO:0000256" key="2">
    <source>
        <dbReference type="ARBA" id="ARBA00022679"/>
    </source>
</evidence>
<dbReference type="PANTHER" id="PTHR23416">
    <property type="entry name" value="SIALIC ACID SYNTHASE-RELATED"/>
    <property type="match status" value="1"/>
</dbReference>
<dbReference type="RefSeq" id="WP_386809384.1">
    <property type="nucleotide sequence ID" value="NZ_JBHTMV010000004.1"/>
</dbReference>
<dbReference type="PANTHER" id="PTHR23416:SF23">
    <property type="entry name" value="ACETYLTRANSFERASE C18B11.09C-RELATED"/>
    <property type="match status" value="1"/>
</dbReference>
<evidence type="ECO:0000313" key="4">
    <source>
        <dbReference type="Proteomes" id="UP001597241"/>
    </source>
</evidence>
<dbReference type="EMBL" id="JBHTMV010000004">
    <property type="protein sequence ID" value="MFD1294193.1"/>
    <property type="molecule type" value="Genomic_DNA"/>
</dbReference>
<evidence type="ECO:0000256" key="1">
    <source>
        <dbReference type="ARBA" id="ARBA00007274"/>
    </source>
</evidence>
<dbReference type="SUPFAM" id="SSF51161">
    <property type="entry name" value="Trimeric LpxA-like enzymes"/>
    <property type="match status" value="1"/>
</dbReference>
<comment type="caution">
    <text evidence="3">The sequence shown here is derived from an EMBL/GenBank/DDBJ whole genome shotgun (WGS) entry which is preliminary data.</text>
</comment>
<proteinExistence type="inferred from homology"/>
<organism evidence="3 4">
    <name type="scientific">Lutibacter holmesii</name>
    <dbReference type="NCBI Taxonomy" id="1137985"/>
    <lineage>
        <taxon>Bacteria</taxon>
        <taxon>Pseudomonadati</taxon>
        <taxon>Bacteroidota</taxon>
        <taxon>Flavobacteriia</taxon>
        <taxon>Flavobacteriales</taxon>
        <taxon>Flavobacteriaceae</taxon>
        <taxon>Lutibacter</taxon>
    </lineage>
</organism>
<keyword evidence="4" id="KW-1185">Reference proteome</keyword>
<protein>
    <recommendedName>
        <fullName evidence="5">Transferase</fullName>
    </recommendedName>
</protein>
<evidence type="ECO:0008006" key="5">
    <source>
        <dbReference type="Google" id="ProtNLM"/>
    </source>
</evidence>
<name>A0ABW3WQY8_9FLAO</name>
<keyword evidence="2" id="KW-0808">Transferase</keyword>
<dbReference type="InterPro" id="IPR051159">
    <property type="entry name" value="Hexapeptide_acetyltransf"/>
</dbReference>
<dbReference type="Gene3D" id="2.160.10.10">
    <property type="entry name" value="Hexapeptide repeat proteins"/>
    <property type="match status" value="1"/>
</dbReference>
<dbReference type="InterPro" id="IPR011004">
    <property type="entry name" value="Trimer_LpxA-like_sf"/>
</dbReference>
<accession>A0ABW3WQY8</accession>
<evidence type="ECO:0000313" key="3">
    <source>
        <dbReference type="EMBL" id="MFD1294193.1"/>
    </source>
</evidence>
<gene>
    <name evidence="3" type="ORF">ACFQ5N_10130</name>
</gene>
<dbReference type="Proteomes" id="UP001597241">
    <property type="component" value="Unassembled WGS sequence"/>
</dbReference>
<comment type="similarity">
    <text evidence="1">Belongs to the transferase hexapeptide repeat family.</text>
</comment>
<sequence>MNILKKIWKQRSIVRSLPYTVYFNFYYLPFKQAIKLPIFLYKPELLKVEGKVKLDAAEVKTGMIRLGFRTVSLYPNSGIRWENHGGTVVFRGKCIVGNDSAISIGVNGNVDFGNNFLVSANLKLTSYCSVTFGDNVRLAWEVIIMDTSFHKLKDLEGKLKGKTLDPIIIGNNNWIPTRCIVMKGTKTPDFCIFGAGSYLNKDYSNYPSHILLAGSPLEIKAEGIWRDRTDDSIF</sequence>
<reference evidence="4" key="1">
    <citation type="journal article" date="2019" name="Int. J. Syst. Evol. Microbiol.">
        <title>The Global Catalogue of Microorganisms (GCM) 10K type strain sequencing project: providing services to taxonomists for standard genome sequencing and annotation.</title>
        <authorList>
            <consortium name="The Broad Institute Genomics Platform"/>
            <consortium name="The Broad Institute Genome Sequencing Center for Infectious Disease"/>
            <person name="Wu L."/>
            <person name="Ma J."/>
        </authorList>
    </citation>
    <scope>NUCLEOTIDE SEQUENCE [LARGE SCALE GENOMIC DNA]</scope>
    <source>
        <strain evidence="4">CCUG 62221</strain>
    </source>
</reference>